<protein>
    <submittedName>
        <fullName evidence="1">Uncharacterized protein</fullName>
    </submittedName>
</protein>
<reference evidence="1 2" key="1">
    <citation type="journal article" date="2015" name="Microbiology (Mosc.)">
        <title>Genomics of the Weissella cibaria species with an examination of its metabolic traits.</title>
        <authorList>
            <person name="Lynch K.M."/>
            <person name="Lucid A."/>
            <person name="Arendt E.K."/>
            <person name="Sleator R.D."/>
            <person name="Lucey B."/>
            <person name="Coffey A."/>
        </authorList>
    </citation>
    <scope>NUCLEOTIDE SEQUENCE [LARGE SCALE GENOMIC DNA]</scope>
    <source>
        <strain evidence="1 2">AB3b</strain>
    </source>
</reference>
<sequence length="214" mass="24434">MGFKQQKKHQLSLKQVAELRRPKVDLLDLLPFKRFEGEDNLLVLAGNDKQDAGYMDMLTIYGKDLDFVYGVGSEGASNIIRDYHLLLNTFTSDFDIIITRMAAETTIQQRAWLANRQAIDAEMAQTTDARRYRQLQLRHQLVTDQIASLRHVAENVKHQSYTAFIYGESAAETRTAREIFISSGGRAITAQPMSLKQKQTMLQILQDPTQQLNQ</sequence>
<accession>A0A0D1LMN3</accession>
<dbReference type="AlphaFoldDB" id="A0A0D1LMN3"/>
<name>A0A0D1LMN3_9LACO</name>
<comment type="caution">
    <text evidence="1">The sequence shown here is derived from an EMBL/GenBank/DDBJ whole genome shotgun (WGS) entry which is preliminary data.</text>
</comment>
<gene>
    <name evidence="1" type="ORF">ab3b_01961</name>
</gene>
<evidence type="ECO:0000313" key="1">
    <source>
        <dbReference type="EMBL" id="KIU21485.1"/>
    </source>
</evidence>
<proteinExistence type="predicted"/>
<organism evidence="1 2">
    <name type="scientific">Weissella cibaria</name>
    <dbReference type="NCBI Taxonomy" id="137591"/>
    <lineage>
        <taxon>Bacteria</taxon>
        <taxon>Bacillati</taxon>
        <taxon>Bacillota</taxon>
        <taxon>Bacilli</taxon>
        <taxon>Lactobacillales</taxon>
        <taxon>Lactobacillaceae</taxon>
        <taxon>Weissella</taxon>
    </lineage>
</organism>
<dbReference type="Proteomes" id="UP000032289">
    <property type="component" value="Unassembled WGS sequence"/>
</dbReference>
<dbReference type="PATRIC" id="fig|137591.24.peg.1905"/>
<evidence type="ECO:0000313" key="2">
    <source>
        <dbReference type="Proteomes" id="UP000032289"/>
    </source>
</evidence>
<dbReference type="EMBL" id="JWHT01000048">
    <property type="protein sequence ID" value="KIU21485.1"/>
    <property type="molecule type" value="Genomic_DNA"/>
</dbReference>
<dbReference type="RefSeq" id="WP_043941718.1">
    <property type="nucleotide sequence ID" value="NZ_JWHT01000048.1"/>
</dbReference>